<dbReference type="Pfam" id="PF00627">
    <property type="entry name" value="UBA"/>
    <property type="match status" value="2"/>
</dbReference>
<dbReference type="InterPro" id="IPR000626">
    <property type="entry name" value="Ubiquitin-like_dom"/>
</dbReference>
<evidence type="ECO:0000256" key="8">
    <source>
        <dbReference type="RuleBase" id="RU367049"/>
    </source>
</evidence>
<dbReference type="GO" id="GO:0070628">
    <property type="term" value="F:proteasome binding"/>
    <property type="evidence" value="ECO:0007669"/>
    <property type="project" value="TreeGrafter"/>
</dbReference>
<dbReference type="GO" id="GO:0043161">
    <property type="term" value="P:proteasome-mediated ubiquitin-dependent protein catabolic process"/>
    <property type="evidence" value="ECO:0007669"/>
    <property type="project" value="UniProtKB-UniRule"/>
</dbReference>
<comment type="subcellular location">
    <subcellularLocation>
        <location evidence="8">Nucleus</location>
    </subcellularLocation>
    <subcellularLocation>
        <location evidence="8">Cytoplasm</location>
    </subcellularLocation>
</comment>
<keyword evidence="7 8" id="KW-0539">Nucleus</keyword>
<feature type="region of interest" description="Disordered" evidence="9">
    <location>
        <begin position="241"/>
        <end position="272"/>
    </location>
</feature>
<dbReference type="FunFam" id="1.10.10.540:FF:000001">
    <property type="entry name" value="UV excision repair protein RAD23 B"/>
    <property type="match status" value="1"/>
</dbReference>
<dbReference type="FunFam" id="1.10.8.10:FF:000002">
    <property type="entry name" value="UV excision repair protein RAD23 homolog"/>
    <property type="match status" value="1"/>
</dbReference>
<keyword evidence="8" id="KW-0963">Cytoplasm</keyword>
<feature type="compositionally biased region" description="Pro residues" evidence="9">
    <location>
        <begin position="111"/>
        <end position="121"/>
    </location>
</feature>
<organism evidence="12 13">
    <name type="scientific">Nyctereutes procyonoides</name>
    <name type="common">Raccoon dog</name>
    <name type="synonym">Canis procyonoides</name>
    <dbReference type="NCBI Taxonomy" id="34880"/>
    <lineage>
        <taxon>Eukaryota</taxon>
        <taxon>Metazoa</taxon>
        <taxon>Chordata</taxon>
        <taxon>Craniata</taxon>
        <taxon>Vertebrata</taxon>
        <taxon>Euteleostomi</taxon>
        <taxon>Mammalia</taxon>
        <taxon>Eutheria</taxon>
        <taxon>Laurasiatheria</taxon>
        <taxon>Carnivora</taxon>
        <taxon>Caniformia</taxon>
        <taxon>Canidae</taxon>
        <taxon>Nyctereutes</taxon>
    </lineage>
</organism>
<keyword evidence="2" id="KW-0597">Phosphoprotein</keyword>
<comment type="similarity">
    <text evidence="1 8">Belongs to the RAD23 family.</text>
</comment>
<dbReference type="InterPro" id="IPR006636">
    <property type="entry name" value="STI1_HS-bd"/>
</dbReference>
<comment type="function">
    <text evidence="8">Multiubiquitin chain receptor involved in modulation of proteasomal degradation. Involved in nucleotide excision repair.</text>
</comment>
<feature type="region of interest" description="Disordered" evidence="9">
    <location>
        <begin position="81"/>
        <end position="175"/>
    </location>
</feature>
<dbReference type="Gene3D" id="1.10.8.10">
    <property type="entry name" value="DNA helicase RuvA subunit, C-terminal domain"/>
    <property type="match status" value="2"/>
</dbReference>
<dbReference type="GO" id="GO:0005654">
    <property type="term" value="C:nucleoplasm"/>
    <property type="evidence" value="ECO:0007669"/>
    <property type="project" value="TreeGrafter"/>
</dbReference>
<dbReference type="CDD" id="cd14428">
    <property type="entry name" value="UBA2_HR23B"/>
    <property type="match status" value="1"/>
</dbReference>
<dbReference type="PANTHER" id="PTHR10621">
    <property type="entry name" value="UV EXCISION REPAIR PROTEIN RAD23"/>
    <property type="match status" value="1"/>
</dbReference>
<dbReference type="InterPro" id="IPR015940">
    <property type="entry name" value="UBA"/>
</dbReference>
<dbReference type="Proteomes" id="UP000645828">
    <property type="component" value="Unassembled WGS sequence"/>
</dbReference>
<evidence type="ECO:0000256" key="6">
    <source>
        <dbReference type="ARBA" id="ARBA00023204"/>
    </source>
</evidence>
<dbReference type="Pfam" id="PF09280">
    <property type="entry name" value="XPC-binding"/>
    <property type="match status" value="1"/>
</dbReference>
<dbReference type="InterPro" id="IPR041811">
    <property type="entry name" value="RAD23A/B_UBA1"/>
</dbReference>
<feature type="domain" description="UBA" evidence="10">
    <location>
        <begin position="362"/>
        <end position="402"/>
    </location>
</feature>
<evidence type="ECO:0000256" key="1">
    <source>
        <dbReference type="ARBA" id="ARBA00009878"/>
    </source>
</evidence>
<dbReference type="GO" id="GO:0005829">
    <property type="term" value="C:cytosol"/>
    <property type="evidence" value="ECO:0007669"/>
    <property type="project" value="TreeGrafter"/>
</dbReference>
<dbReference type="SUPFAM" id="SSF101238">
    <property type="entry name" value="XPC-binding domain"/>
    <property type="match status" value="1"/>
</dbReference>
<dbReference type="CDD" id="cd16126">
    <property type="entry name" value="Ubl_HR23B"/>
    <property type="match status" value="1"/>
</dbReference>
<feature type="domain" description="UBA" evidence="10">
    <location>
        <begin position="187"/>
        <end position="227"/>
    </location>
</feature>
<dbReference type="Gene3D" id="3.10.20.90">
    <property type="entry name" value="Phosphatidylinositol 3-kinase Catalytic Subunit, Chain A, domain 1"/>
    <property type="match status" value="1"/>
</dbReference>
<comment type="caution">
    <text evidence="12">The sequence shown here is derived from an EMBL/GenBank/DDBJ whole genome shotgun (WGS) entry which is preliminary data.</text>
</comment>
<dbReference type="InterPro" id="IPR029071">
    <property type="entry name" value="Ubiquitin-like_domsf"/>
</dbReference>
<dbReference type="GO" id="GO:0006289">
    <property type="term" value="P:nucleotide-excision repair"/>
    <property type="evidence" value="ECO:0007669"/>
    <property type="project" value="UniProtKB-UniRule"/>
</dbReference>
<dbReference type="SMART" id="SM00727">
    <property type="entry name" value="STI1"/>
    <property type="match status" value="1"/>
</dbReference>
<name>A0A811ZFA1_NYCPR</name>
<dbReference type="Pfam" id="PF00240">
    <property type="entry name" value="ubiquitin"/>
    <property type="match status" value="1"/>
</dbReference>
<sequence length="407" mass="43097">MLVTLKTLQQQTFKIDIDPDETVKALKEKIESEKGKDAFPVAGQKLIYAGKILNDDTALKEYKIDEKNFVVVMVTKPKAVTTPAPATTQQSNPATTTTVSSSTAPTVVQAPAPPVLAPTPSPASVTPAPATTSSEPAPTSVTQQEKPAEKPAETPVATSPTATDSTSGDSSRSNLFEDATSALVTGQSYENMVTEIMSMGYEREQVIAALRASFNNPDRAVEYLLMGIPGDRESQAVVDTPPAVSTGAPPSSVAAAAATTTASTTTASPGGHPLEFLRNQPQFQQMRQIIQQNPSLLPALLQQIGRENPQLLQQISQHQEHFIQMLNEPVQEAGGQGGGGGGGSGGIAEAGSGHMNYIQVTPQEKEAIERLKALGFPEGLVIQAYFACEKNENLAANFLLQQNFDED</sequence>
<dbReference type="PANTHER" id="PTHR10621:SF13">
    <property type="entry name" value="UV EXCISION REPAIR PROTEIN RAD23 HOMOLOG B"/>
    <property type="match status" value="1"/>
</dbReference>
<evidence type="ECO:0000259" key="11">
    <source>
        <dbReference type="PROSITE" id="PS50053"/>
    </source>
</evidence>
<dbReference type="NCBIfam" id="TIGR00601">
    <property type="entry name" value="rad23"/>
    <property type="match status" value="1"/>
</dbReference>
<dbReference type="InterPro" id="IPR015360">
    <property type="entry name" value="XPC-bd"/>
</dbReference>
<feature type="compositionally biased region" description="Low complexity" evidence="9">
    <location>
        <begin position="241"/>
        <end position="270"/>
    </location>
</feature>
<feature type="compositionally biased region" description="Polar residues" evidence="9">
    <location>
        <begin position="156"/>
        <end position="174"/>
    </location>
</feature>
<keyword evidence="6 8" id="KW-0234">DNA repair</keyword>
<dbReference type="SUPFAM" id="SSF54236">
    <property type="entry name" value="Ubiquitin-like"/>
    <property type="match status" value="1"/>
</dbReference>
<dbReference type="GO" id="GO:0000502">
    <property type="term" value="C:proteasome complex"/>
    <property type="evidence" value="ECO:0007669"/>
    <property type="project" value="UniProtKB-KW"/>
</dbReference>
<protein>
    <recommendedName>
        <fullName evidence="8">UV excision repair protein RAD23</fullName>
    </recommendedName>
</protein>
<dbReference type="GO" id="GO:0043130">
    <property type="term" value="F:ubiquitin binding"/>
    <property type="evidence" value="ECO:0007669"/>
    <property type="project" value="UniProtKB-UniRule"/>
</dbReference>
<dbReference type="CDD" id="cd14377">
    <property type="entry name" value="UBA1_Rad23"/>
    <property type="match status" value="1"/>
</dbReference>
<reference evidence="12" key="1">
    <citation type="submission" date="2020-12" db="EMBL/GenBank/DDBJ databases">
        <authorList>
            <consortium name="Molecular Ecology Group"/>
        </authorList>
    </citation>
    <scope>NUCLEOTIDE SEQUENCE</scope>
    <source>
        <strain evidence="12">TBG_1078</strain>
    </source>
</reference>
<feature type="compositionally biased region" description="Low complexity" evidence="9">
    <location>
        <begin position="122"/>
        <end position="142"/>
    </location>
</feature>
<dbReference type="InterPro" id="IPR036353">
    <property type="entry name" value="XPC-bd_sf"/>
</dbReference>
<evidence type="ECO:0000259" key="10">
    <source>
        <dbReference type="PROSITE" id="PS50030"/>
    </source>
</evidence>
<proteinExistence type="inferred from homology"/>
<gene>
    <name evidence="12" type="ORF">NYPRO_LOCUS20274</name>
</gene>
<evidence type="ECO:0000256" key="4">
    <source>
        <dbReference type="ARBA" id="ARBA00022763"/>
    </source>
</evidence>
<dbReference type="EMBL" id="CAJHUB010000764">
    <property type="protein sequence ID" value="CAD7687481.1"/>
    <property type="molecule type" value="Genomic_DNA"/>
</dbReference>
<evidence type="ECO:0000256" key="3">
    <source>
        <dbReference type="ARBA" id="ARBA00022737"/>
    </source>
</evidence>
<dbReference type="FunFam" id="1.10.8.10:FF:000003">
    <property type="entry name" value="UV excision repair protein RAD23 homolog"/>
    <property type="match status" value="1"/>
</dbReference>
<dbReference type="InterPro" id="IPR009060">
    <property type="entry name" value="UBA-like_sf"/>
</dbReference>
<evidence type="ECO:0000313" key="12">
    <source>
        <dbReference type="EMBL" id="CAD7687481.1"/>
    </source>
</evidence>
<keyword evidence="5" id="KW-0647">Proteasome</keyword>
<dbReference type="PROSITE" id="PS50030">
    <property type="entry name" value="UBA"/>
    <property type="match status" value="2"/>
</dbReference>
<feature type="domain" description="Ubiquitin-like" evidence="11">
    <location>
        <begin position="1"/>
        <end position="79"/>
    </location>
</feature>
<dbReference type="PROSITE" id="PS50053">
    <property type="entry name" value="UBIQUITIN_2"/>
    <property type="match status" value="1"/>
</dbReference>
<evidence type="ECO:0000313" key="13">
    <source>
        <dbReference type="Proteomes" id="UP000645828"/>
    </source>
</evidence>
<keyword evidence="3" id="KW-0677">Repeat</keyword>
<evidence type="ECO:0000256" key="7">
    <source>
        <dbReference type="ARBA" id="ARBA00023242"/>
    </source>
</evidence>
<evidence type="ECO:0000256" key="9">
    <source>
        <dbReference type="SAM" id="MobiDB-lite"/>
    </source>
</evidence>
<dbReference type="InterPro" id="IPR004806">
    <property type="entry name" value="Rad23"/>
</dbReference>
<dbReference type="PRINTS" id="PR01839">
    <property type="entry name" value="RAD23PROTEIN"/>
</dbReference>
<dbReference type="GO" id="GO:0003684">
    <property type="term" value="F:damaged DNA binding"/>
    <property type="evidence" value="ECO:0007669"/>
    <property type="project" value="UniProtKB-UniRule"/>
</dbReference>
<dbReference type="SUPFAM" id="SSF46934">
    <property type="entry name" value="UBA-like"/>
    <property type="match status" value="2"/>
</dbReference>
<feature type="compositionally biased region" description="Low complexity" evidence="9">
    <location>
        <begin position="81"/>
        <end position="110"/>
    </location>
</feature>
<dbReference type="SMART" id="SM00213">
    <property type="entry name" value="UBQ"/>
    <property type="match status" value="1"/>
</dbReference>
<dbReference type="Gene3D" id="1.10.10.540">
    <property type="entry name" value="XPC-binding domain"/>
    <property type="match status" value="1"/>
</dbReference>
<dbReference type="FunFam" id="3.10.20.90:FF:000053">
    <property type="entry name" value="UV excision repair protein RAD23 homolog A"/>
    <property type="match status" value="1"/>
</dbReference>
<dbReference type="GO" id="GO:0031593">
    <property type="term" value="F:polyubiquitin modification-dependent protein binding"/>
    <property type="evidence" value="ECO:0007669"/>
    <property type="project" value="UniProtKB-UniRule"/>
</dbReference>
<keyword evidence="13" id="KW-1185">Reference proteome</keyword>
<keyword evidence="4 8" id="KW-0227">DNA damage</keyword>
<evidence type="ECO:0000256" key="5">
    <source>
        <dbReference type="ARBA" id="ARBA00022942"/>
    </source>
</evidence>
<dbReference type="AlphaFoldDB" id="A0A811ZFA1"/>
<evidence type="ECO:0000256" key="2">
    <source>
        <dbReference type="ARBA" id="ARBA00022553"/>
    </source>
</evidence>
<dbReference type="SMART" id="SM00165">
    <property type="entry name" value="UBA"/>
    <property type="match status" value="2"/>
</dbReference>
<accession>A0A811ZFA1</accession>